<gene>
    <name evidence="1" type="ORF">R3P38DRAFT_2430385</name>
</gene>
<sequence>HDIFRGVSQKYNKDFGFFKQHALNHVVDDIRKRGTTNHASTRPGEGFHQE</sequence>
<dbReference type="AlphaFoldDB" id="A0AAV9ZB96"/>
<organism evidence="1 2">
    <name type="scientific">Favolaschia claudopus</name>
    <dbReference type="NCBI Taxonomy" id="2862362"/>
    <lineage>
        <taxon>Eukaryota</taxon>
        <taxon>Fungi</taxon>
        <taxon>Dikarya</taxon>
        <taxon>Basidiomycota</taxon>
        <taxon>Agaricomycotina</taxon>
        <taxon>Agaricomycetes</taxon>
        <taxon>Agaricomycetidae</taxon>
        <taxon>Agaricales</taxon>
        <taxon>Marasmiineae</taxon>
        <taxon>Mycenaceae</taxon>
        <taxon>Favolaschia</taxon>
    </lineage>
</organism>
<dbReference type="Proteomes" id="UP001362999">
    <property type="component" value="Unassembled WGS sequence"/>
</dbReference>
<feature type="non-terminal residue" evidence="1">
    <location>
        <position position="50"/>
    </location>
</feature>
<protein>
    <submittedName>
        <fullName evidence="1">Uncharacterized protein</fullName>
    </submittedName>
</protein>
<comment type="caution">
    <text evidence="1">The sequence shown here is derived from an EMBL/GenBank/DDBJ whole genome shotgun (WGS) entry which is preliminary data.</text>
</comment>
<accession>A0AAV9ZB96</accession>
<feature type="non-terminal residue" evidence="1">
    <location>
        <position position="1"/>
    </location>
</feature>
<dbReference type="EMBL" id="JAWWNJ010000172">
    <property type="protein sequence ID" value="KAK6977092.1"/>
    <property type="molecule type" value="Genomic_DNA"/>
</dbReference>
<evidence type="ECO:0000313" key="2">
    <source>
        <dbReference type="Proteomes" id="UP001362999"/>
    </source>
</evidence>
<reference evidence="1 2" key="1">
    <citation type="journal article" date="2024" name="J Genomics">
        <title>Draft genome sequencing and assembly of Favolaschia claudopus CIRM-BRFM 2984 isolated from oak limbs.</title>
        <authorList>
            <person name="Navarro D."/>
            <person name="Drula E."/>
            <person name="Chaduli D."/>
            <person name="Cazenave R."/>
            <person name="Ahrendt S."/>
            <person name="Wang J."/>
            <person name="Lipzen A."/>
            <person name="Daum C."/>
            <person name="Barry K."/>
            <person name="Grigoriev I.V."/>
            <person name="Favel A."/>
            <person name="Rosso M.N."/>
            <person name="Martin F."/>
        </authorList>
    </citation>
    <scope>NUCLEOTIDE SEQUENCE [LARGE SCALE GENOMIC DNA]</scope>
    <source>
        <strain evidence="1 2">CIRM-BRFM 2984</strain>
    </source>
</reference>
<proteinExistence type="predicted"/>
<evidence type="ECO:0000313" key="1">
    <source>
        <dbReference type="EMBL" id="KAK6977092.1"/>
    </source>
</evidence>
<keyword evidence="2" id="KW-1185">Reference proteome</keyword>
<name>A0AAV9ZB96_9AGAR</name>